<sequence length="114" mass="11989">MANRFLSRILHGPTEAPDVPLGGTRAEAVQRLQVGISGVVLMIMLVYLADVIRDRADETEAAVAPEAVATVAPEPTETPKSDPLAEAGVVPELPAEPTPSPTPTASVLRNQNEQ</sequence>
<feature type="region of interest" description="Disordered" evidence="1">
    <location>
        <begin position="63"/>
        <end position="114"/>
    </location>
</feature>
<evidence type="ECO:0000313" key="3">
    <source>
        <dbReference type="Proteomes" id="UP000442714"/>
    </source>
</evidence>
<evidence type="ECO:0000256" key="1">
    <source>
        <dbReference type="SAM" id="MobiDB-lite"/>
    </source>
</evidence>
<proteinExistence type="predicted"/>
<dbReference type="Proteomes" id="UP000442714">
    <property type="component" value="Unassembled WGS sequence"/>
</dbReference>
<reference evidence="2 3" key="1">
    <citation type="submission" date="2019-12" db="EMBL/GenBank/DDBJ databases">
        <title>Genomic-based taxomic classification of the family Erythrobacteraceae.</title>
        <authorList>
            <person name="Xu L."/>
        </authorList>
    </citation>
    <scope>NUCLEOTIDE SEQUENCE [LARGE SCALE GENOMIC DNA]</scope>
    <source>
        <strain evidence="2 3">KCTC 52763</strain>
    </source>
</reference>
<protein>
    <submittedName>
        <fullName evidence="2">Uncharacterized protein</fullName>
    </submittedName>
</protein>
<evidence type="ECO:0000313" key="2">
    <source>
        <dbReference type="EMBL" id="MXO89536.1"/>
    </source>
</evidence>
<name>A0A844ZR95_9SPHN</name>
<accession>A0A844ZR95</accession>
<comment type="caution">
    <text evidence="2">The sequence shown here is derived from an EMBL/GenBank/DDBJ whole genome shotgun (WGS) entry which is preliminary data.</text>
</comment>
<keyword evidence="3" id="KW-1185">Reference proteome</keyword>
<gene>
    <name evidence="2" type="ORF">GRI41_01745</name>
</gene>
<dbReference type="EMBL" id="WTYX01000001">
    <property type="protein sequence ID" value="MXO89536.1"/>
    <property type="molecule type" value="Genomic_DNA"/>
</dbReference>
<dbReference type="AlphaFoldDB" id="A0A844ZR95"/>
<dbReference type="RefSeq" id="WP_160602928.1">
    <property type="nucleotide sequence ID" value="NZ_WTYX01000001.1"/>
</dbReference>
<dbReference type="OrthoDB" id="7509339at2"/>
<feature type="compositionally biased region" description="Low complexity" evidence="1">
    <location>
        <begin position="63"/>
        <end position="75"/>
    </location>
</feature>
<organism evidence="2 3">
    <name type="scientific">Pontixanthobacter aquaemixtae</name>
    <dbReference type="NCBI Taxonomy" id="1958940"/>
    <lineage>
        <taxon>Bacteria</taxon>
        <taxon>Pseudomonadati</taxon>
        <taxon>Pseudomonadota</taxon>
        <taxon>Alphaproteobacteria</taxon>
        <taxon>Sphingomonadales</taxon>
        <taxon>Erythrobacteraceae</taxon>
        <taxon>Pontixanthobacter</taxon>
    </lineage>
</organism>